<reference evidence="9 10" key="1">
    <citation type="journal article" date="2015" name="Genome Announc.">
        <title>Expanding the biotechnology potential of lactobacilli through comparative genomics of 213 strains and associated genera.</title>
        <authorList>
            <person name="Sun Z."/>
            <person name="Harris H.M."/>
            <person name="McCann A."/>
            <person name="Guo C."/>
            <person name="Argimon S."/>
            <person name="Zhang W."/>
            <person name="Yang X."/>
            <person name="Jeffery I.B."/>
            <person name="Cooney J.C."/>
            <person name="Kagawa T.F."/>
            <person name="Liu W."/>
            <person name="Song Y."/>
            <person name="Salvetti E."/>
            <person name="Wrobel A."/>
            <person name="Rasinkangas P."/>
            <person name="Parkhill J."/>
            <person name="Rea M.C."/>
            <person name="O'Sullivan O."/>
            <person name="Ritari J."/>
            <person name="Douillard F.P."/>
            <person name="Paul Ross R."/>
            <person name="Yang R."/>
            <person name="Briner A.E."/>
            <person name="Felis G.E."/>
            <person name="de Vos W.M."/>
            <person name="Barrangou R."/>
            <person name="Klaenhammer T.R."/>
            <person name="Caufield P.W."/>
            <person name="Cui Y."/>
            <person name="Zhang H."/>
            <person name="O'Toole P.W."/>
        </authorList>
    </citation>
    <scope>NUCLEOTIDE SEQUENCE [LARGE SCALE GENOMIC DNA]</scope>
    <source>
        <strain evidence="9 10">DSM 10532</strain>
    </source>
</reference>
<feature type="domain" description="Replication initiator protein A C-terminal" evidence="8">
    <location>
        <begin position="118"/>
        <end position="210"/>
    </location>
</feature>
<evidence type="ECO:0000256" key="3">
    <source>
        <dbReference type="ARBA" id="ARBA00022475"/>
    </source>
</evidence>
<dbReference type="eggNOG" id="COG2261">
    <property type="taxonomic scope" value="Bacteria"/>
</dbReference>
<feature type="transmembrane region" description="Helical" evidence="7">
    <location>
        <begin position="29"/>
        <end position="50"/>
    </location>
</feature>
<comment type="caution">
    <text evidence="9">The sequence shown here is derived from an EMBL/GenBank/DDBJ whole genome shotgun (WGS) entry which is preliminary data.</text>
</comment>
<proteinExistence type="inferred from homology"/>
<dbReference type="InterPro" id="IPR007341">
    <property type="entry name" value="Transgly_assoc"/>
</dbReference>
<evidence type="ECO:0000313" key="10">
    <source>
        <dbReference type="Proteomes" id="UP000051311"/>
    </source>
</evidence>
<gene>
    <name evidence="9" type="ORF">FC37_GL001949</name>
</gene>
<evidence type="ECO:0000256" key="6">
    <source>
        <dbReference type="ARBA" id="ARBA00023136"/>
    </source>
</evidence>
<dbReference type="Pfam" id="PF18008">
    <property type="entry name" value="Bac_RepA_C"/>
    <property type="match status" value="1"/>
</dbReference>
<name>A0A0R1NV52_9LACO</name>
<evidence type="ECO:0000313" key="9">
    <source>
        <dbReference type="EMBL" id="KRL20707.1"/>
    </source>
</evidence>
<dbReference type="Pfam" id="PF04226">
    <property type="entry name" value="Transgly_assoc"/>
    <property type="match status" value="1"/>
</dbReference>
<accession>A0A0R1NV52</accession>
<dbReference type="InterPro" id="IPR041151">
    <property type="entry name" value="Bac_RepA_C"/>
</dbReference>
<evidence type="ECO:0000259" key="8">
    <source>
        <dbReference type="Pfam" id="PF18008"/>
    </source>
</evidence>
<dbReference type="STRING" id="1423748.FC37_GL001949"/>
<keyword evidence="5 7" id="KW-1133">Transmembrane helix</keyword>
<protein>
    <submittedName>
        <fullName evidence="9">RecA protein</fullName>
    </submittedName>
</protein>
<keyword evidence="3" id="KW-1003">Cell membrane</keyword>
<comment type="subcellular location">
    <subcellularLocation>
        <location evidence="1">Cell membrane</location>
        <topology evidence="1">Multi-pass membrane protein</topology>
    </subcellularLocation>
</comment>
<dbReference type="PATRIC" id="fig|1423748.3.peg.2023"/>
<evidence type="ECO:0000256" key="1">
    <source>
        <dbReference type="ARBA" id="ARBA00004651"/>
    </source>
</evidence>
<dbReference type="Proteomes" id="UP000051311">
    <property type="component" value="Unassembled WGS sequence"/>
</dbReference>
<comment type="similarity">
    <text evidence="2">Belongs to the UPF0410 family.</text>
</comment>
<organism evidence="9 10">
    <name type="scientific">Lactobacillus gallinarum DSM 10532 = JCM 2011</name>
    <dbReference type="NCBI Taxonomy" id="1423748"/>
    <lineage>
        <taxon>Bacteria</taxon>
        <taxon>Bacillati</taxon>
        <taxon>Bacillota</taxon>
        <taxon>Bacilli</taxon>
        <taxon>Lactobacillales</taxon>
        <taxon>Lactobacillaceae</taxon>
        <taxon>Lactobacillus</taxon>
    </lineage>
</organism>
<evidence type="ECO:0000256" key="7">
    <source>
        <dbReference type="SAM" id="Phobius"/>
    </source>
</evidence>
<sequence>MGFLANIIAGLVGSTLGQAIFGSWGPQMAGMAIVPSVLGAVILVLAISFATSGSLKNRHDLYKDFKNIDTNRYNIDTQKLDFSTAQFSPAELEKQNKDLVNHANDFLTDEDSGLPVFLEPEAVQLLSFLCRTPQQMRRFIGIILNAKYRVEKDHKDIGVLIPLDDEELKPLMTKALRRYFNALRSNEKHIKNVENYLYGTMQNLFGVWWNKQAAREYAAKHPNDERA</sequence>
<dbReference type="EMBL" id="AZEL01000056">
    <property type="protein sequence ID" value="KRL20707.1"/>
    <property type="molecule type" value="Genomic_DNA"/>
</dbReference>
<keyword evidence="4 7" id="KW-0812">Transmembrane</keyword>
<evidence type="ECO:0000256" key="2">
    <source>
        <dbReference type="ARBA" id="ARBA00011006"/>
    </source>
</evidence>
<keyword evidence="6 7" id="KW-0472">Membrane</keyword>
<dbReference type="GO" id="GO:0005886">
    <property type="term" value="C:plasma membrane"/>
    <property type="evidence" value="ECO:0007669"/>
    <property type="project" value="UniProtKB-SubCell"/>
</dbReference>
<evidence type="ECO:0000256" key="4">
    <source>
        <dbReference type="ARBA" id="ARBA00022692"/>
    </source>
</evidence>
<evidence type="ECO:0000256" key="5">
    <source>
        <dbReference type="ARBA" id="ARBA00022989"/>
    </source>
</evidence>
<dbReference type="AlphaFoldDB" id="A0A0R1NV52"/>